<dbReference type="PANTHER" id="PTHR30126">
    <property type="entry name" value="HTH-TYPE TRANSCRIPTIONAL REGULATOR"/>
    <property type="match status" value="1"/>
</dbReference>
<evidence type="ECO:0000256" key="1">
    <source>
        <dbReference type="ARBA" id="ARBA00009437"/>
    </source>
</evidence>
<dbReference type="SUPFAM" id="SSF46785">
    <property type="entry name" value="Winged helix' DNA-binding domain"/>
    <property type="match status" value="1"/>
</dbReference>
<proteinExistence type="inferred from homology"/>
<keyword evidence="2" id="KW-0805">Transcription regulation</keyword>
<accession>A0A845DSG7</accession>
<evidence type="ECO:0000259" key="5">
    <source>
        <dbReference type="PROSITE" id="PS50931"/>
    </source>
</evidence>
<sequence length="293" mass="33138">MEIRHLVTFQAILETGSYTGAAVNLGYTQSTLTAHIQALESEIGGPLFTYVERKLQLTPLGRELIPLAEDLLSTRDQIRNMKHSKKMSGTLTIAAPESLTISMLGPILQDYSLQYPEVNLVVTNGTCGENQSDVLSGRVDVAFMIYPDFQQEKCLHYSLGLEDIVLVTHPDGPDQFGEIKQRKPVYLTNEKGCSYRMMFEKHLMKQDLEFPTMELWSIEAIKQMVISGLGFAALPRRTVQQEIETGRLKKITHEESFSPLYSHMLIRNKKWLSPAVEAFLNTVQSKVPEIEEM</sequence>
<comment type="caution">
    <text evidence="6">The sequence shown here is derived from an EMBL/GenBank/DDBJ whole genome shotgun (WGS) entry which is preliminary data.</text>
</comment>
<dbReference type="CDD" id="cd05466">
    <property type="entry name" value="PBP2_LTTR_substrate"/>
    <property type="match status" value="1"/>
</dbReference>
<dbReference type="InterPro" id="IPR036390">
    <property type="entry name" value="WH_DNA-bd_sf"/>
</dbReference>
<evidence type="ECO:0000256" key="3">
    <source>
        <dbReference type="ARBA" id="ARBA00023125"/>
    </source>
</evidence>
<protein>
    <submittedName>
        <fullName evidence="6">LysR family transcriptional regulator</fullName>
    </submittedName>
</protein>
<dbReference type="InterPro" id="IPR036388">
    <property type="entry name" value="WH-like_DNA-bd_sf"/>
</dbReference>
<organism evidence="6 7">
    <name type="scientific">Halobacillus litoralis</name>
    <dbReference type="NCBI Taxonomy" id="45668"/>
    <lineage>
        <taxon>Bacteria</taxon>
        <taxon>Bacillati</taxon>
        <taxon>Bacillota</taxon>
        <taxon>Bacilli</taxon>
        <taxon>Bacillales</taxon>
        <taxon>Bacillaceae</taxon>
        <taxon>Halobacillus</taxon>
    </lineage>
</organism>
<dbReference type="Gene3D" id="1.10.10.10">
    <property type="entry name" value="Winged helix-like DNA-binding domain superfamily/Winged helix DNA-binding domain"/>
    <property type="match status" value="1"/>
</dbReference>
<evidence type="ECO:0000256" key="4">
    <source>
        <dbReference type="ARBA" id="ARBA00023163"/>
    </source>
</evidence>
<dbReference type="PANTHER" id="PTHR30126:SF100">
    <property type="entry name" value="LYSR-FAMILY TRANSCRIPTIONAL REGULATOR"/>
    <property type="match status" value="1"/>
</dbReference>
<dbReference type="InterPro" id="IPR000847">
    <property type="entry name" value="LysR_HTH_N"/>
</dbReference>
<name>A0A845DSG7_9BACI</name>
<reference evidence="6 7" key="1">
    <citation type="submission" date="2019-11" db="EMBL/GenBank/DDBJ databases">
        <title>Genome sequences of 17 halophilic strains isolated from different environments.</title>
        <authorList>
            <person name="Furrow R.E."/>
        </authorList>
    </citation>
    <scope>NUCLEOTIDE SEQUENCE [LARGE SCALE GENOMIC DNA]</scope>
    <source>
        <strain evidence="6 7">22511_23_Filter</strain>
    </source>
</reference>
<dbReference type="RefSeq" id="WP_160837387.1">
    <property type="nucleotide sequence ID" value="NZ_WMET01000002.1"/>
</dbReference>
<keyword evidence="4" id="KW-0804">Transcription</keyword>
<gene>
    <name evidence="6" type="ORF">GLW04_11760</name>
</gene>
<evidence type="ECO:0000313" key="6">
    <source>
        <dbReference type="EMBL" id="MYL20571.1"/>
    </source>
</evidence>
<dbReference type="AlphaFoldDB" id="A0A845DSG7"/>
<dbReference type="Pfam" id="PF00126">
    <property type="entry name" value="HTH_1"/>
    <property type="match status" value="1"/>
</dbReference>
<dbReference type="GO" id="GO:0000976">
    <property type="term" value="F:transcription cis-regulatory region binding"/>
    <property type="evidence" value="ECO:0007669"/>
    <property type="project" value="TreeGrafter"/>
</dbReference>
<keyword evidence="3" id="KW-0238">DNA-binding</keyword>
<dbReference type="SUPFAM" id="SSF53850">
    <property type="entry name" value="Periplasmic binding protein-like II"/>
    <property type="match status" value="1"/>
</dbReference>
<dbReference type="GO" id="GO:0003700">
    <property type="term" value="F:DNA-binding transcription factor activity"/>
    <property type="evidence" value="ECO:0007669"/>
    <property type="project" value="InterPro"/>
</dbReference>
<comment type="similarity">
    <text evidence="1">Belongs to the LysR transcriptional regulatory family.</text>
</comment>
<dbReference type="Proteomes" id="UP000460949">
    <property type="component" value="Unassembled WGS sequence"/>
</dbReference>
<dbReference type="EMBL" id="WMET01000002">
    <property type="protein sequence ID" value="MYL20571.1"/>
    <property type="molecule type" value="Genomic_DNA"/>
</dbReference>
<feature type="domain" description="HTH lysR-type" evidence="5">
    <location>
        <begin position="1"/>
        <end position="58"/>
    </location>
</feature>
<dbReference type="Pfam" id="PF03466">
    <property type="entry name" value="LysR_substrate"/>
    <property type="match status" value="1"/>
</dbReference>
<dbReference type="InterPro" id="IPR005119">
    <property type="entry name" value="LysR_subst-bd"/>
</dbReference>
<evidence type="ECO:0000313" key="7">
    <source>
        <dbReference type="Proteomes" id="UP000460949"/>
    </source>
</evidence>
<dbReference type="Gene3D" id="3.40.190.10">
    <property type="entry name" value="Periplasmic binding protein-like II"/>
    <property type="match status" value="2"/>
</dbReference>
<dbReference type="PROSITE" id="PS50931">
    <property type="entry name" value="HTH_LYSR"/>
    <property type="match status" value="1"/>
</dbReference>
<evidence type="ECO:0000256" key="2">
    <source>
        <dbReference type="ARBA" id="ARBA00023015"/>
    </source>
</evidence>